<comment type="caution">
    <text evidence="1">The sequence shown here is derived from an EMBL/GenBank/DDBJ whole genome shotgun (WGS) entry which is preliminary data.</text>
</comment>
<dbReference type="PANTHER" id="PTHR40128">
    <property type="entry name" value="EXPRESSED PROTEIN"/>
    <property type="match status" value="1"/>
</dbReference>
<sequence>MRPADTVVIMLTSNGYVLDESETRLAELEPVPSSERGDRDALWARLRRDGYLYLKGQLTPERLLDFREFYFASLGEANVFAPGTDPRDGIAAEGDVDRAALRRGLFDHIVPGPEYQALCTAEGIADWFAWFLADEVHLHRRKIIRHTKPGESGIGTATQAHYDLVYLREGSDRVLSMWIPLGDCPRERGGLAYLEGSHHWVMAAEREGTLKMPAASITADLPGLANERDARWLVTDYEVGDVVVHSAHIVHAALDNTDRGGAMRLSTDIRYQRLSEAIDWRWQEHWNYDDGL</sequence>
<dbReference type="Gene3D" id="2.60.120.620">
    <property type="entry name" value="q2cbj1_9rhob like domain"/>
    <property type="match status" value="1"/>
</dbReference>
<dbReference type="EMBL" id="JBIYEW010000003">
    <property type="protein sequence ID" value="MFK4637691.1"/>
    <property type="molecule type" value="Genomic_DNA"/>
</dbReference>
<dbReference type="Pfam" id="PF05721">
    <property type="entry name" value="PhyH"/>
    <property type="match status" value="1"/>
</dbReference>
<accession>A0ABW8N268</accession>
<gene>
    <name evidence="1" type="ORF">ABIA52_000580</name>
</gene>
<dbReference type="PANTHER" id="PTHR40128:SF1">
    <property type="entry name" value="PHYTANOYL-COA HYDROXYLASE"/>
    <property type="match status" value="1"/>
</dbReference>
<organism evidence="1 2">
    <name type="scientific">Paenarthrobacter histidinolovorans</name>
    <dbReference type="NCBI Taxonomy" id="43664"/>
    <lineage>
        <taxon>Bacteria</taxon>
        <taxon>Bacillati</taxon>
        <taxon>Actinomycetota</taxon>
        <taxon>Actinomycetes</taxon>
        <taxon>Micrococcales</taxon>
        <taxon>Micrococcaceae</taxon>
        <taxon>Paenarthrobacter</taxon>
    </lineage>
</organism>
<dbReference type="InterPro" id="IPR008775">
    <property type="entry name" value="Phytyl_CoA_dOase-like"/>
</dbReference>
<dbReference type="SUPFAM" id="SSF51197">
    <property type="entry name" value="Clavaminate synthase-like"/>
    <property type="match status" value="1"/>
</dbReference>
<name>A0ABW8N268_9MICC</name>
<protein>
    <recommendedName>
        <fullName evidence="3">Phytanoyl-CoA dioxygenase</fullName>
    </recommendedName>
</protein>
<keyword evidence="2" id="KW-1185">Reference proteome</keyword>
<reference evidence="1 2" key="1">
    <citation type="submission" date="2024-10" db="EMBL/GenBank/DDBJ databases">
        <title>Novel secondary metabolite-producing bacteria for plant disease control.</title>
        <authorList>
            <person name="Chevrette M."/>
        </authorList>
    </citation>
    <scope>NUCLEOTIDE SEQUENCE [LARGE SCALE GENOMIC DNA]</scope>
    <source>
        <strain evidence="1 2">J30 TE3557</strain>
    </source>
</reference>
<dbReference type="Proteomes" id="UP001620520">
    <property type="component" value="Unassembled WGS sequence"/>
</dbReference>
<proteinExistence type="predicted"/>
<evidence type="ECO:0008006" key="3">
    <source>
        <dbReference type="Google" id="ProtNLM"/>
    </source>
</evidence>
<evidence type="ECO:0000313" key="1">
    <source>
        <dbReference type="EMBL" id="MFK4637691.1"/>
    </source>
</evidence>
<evidence type="ECO:0000313" key="2">
    <source>
        <dbReference type="Proteomes" id="UP001620520"/>
    </source>
</evidence>